<name>A0ABQ5FMW8_9ASTR</name>
<evidence type="ECO:0000313" key="5">
    <source>
        <dbReference type="Proteomes" id="UP001151760"/>
    </source>
</evidence>
<evidence type="ECO:0000259" key="3">
    <source>
        <dbReference type="PROSITE" id="PS50158"/>
    </source>
</evidence>
<protein>
    <submittedName>
        <fullName evidence="4">Reverse transcriptase domain-containing protein</fullName>
    </submittedName>
</protein>
<dbReference type="InterPro" id="IPR001878">
    <property type="entry name" value="Znf_CCHC"/>
</dbReference>
<feature type="domain" description="CCHC-type" evidence="3">
    <location>
        <begin position="89"/>
        <end position="104"/>
    </location>
</feature>
<evidence type="ECO:0000256" key="2">
    <source>
        <dbReference type="SAM" id="MobiDB-lite"/>
    </source>
</evidence>
<keyword evidence="5" id="KW-1185">Reference proteome</keyword>
<dbReference type="Gene3D" id="4.10.60.10">
    <property type="entry name" value="Zinc finger, CCHC-type"/>
    <property type="match status" value="2"/>
</dbReference>
<dbReference type="EMBL" id="BQNB010017563">
    <property type="protein sequence ID" value="GJT64645.1"/>
    <property type="molecule type" value="Genomic_DNA"/>
</dbReference>
<sequence length="153" mass="17209">MIRPGCHCCIGARDRPEMALCDTSGTERKRTRKFDDTIPEINQNQQQNKRHNTGRAYAAGNGDKKQYEGTKTLCPKCNFNHYGPCIPTCNNCKKLGHLAKDCRSRPATANNNNNRNNNNPRAQGANTNAIVCFECGAPDHFKKDCPQWKNKNQ</sequence>
<accession>A0ABQ5FMW8</accession>
<evidence type="ECO:0000313" key="4">
    <source>
        <dbReference type="EMBL" id="GJT64645.1"/>
    </source>
</evidence>
<feature type="domain" description="CCHC-type" evidence="3">
    <location>
        <begin position="132"/>
        <end position="147"/>
    </location>
</feature>
<organism evidence="4 5">
    <name type="scientific">Tanacetum coccineum</name>
    <dbReference type="NCBI Taxonomy" id="301880"/>
    <lineage>
        <taxon>Eukaryota</taxon>
        <taxon>Viridiplantae</taxon>
        <taxon>Streptophyta</taxon>
        <taxon>Embryophyta</taxon>
        <taxon>Tracheophyta</taxon>
        <taxon>Spermatophyta</taxon>
        <taxon>Magnoliopsida</taxon>
        <taxon>eudicotyledons</taxon>
        <taxon>Gunneridae</taxon>
        <taxon>Pentapetalae</taxon>
        <taxon>asterids</taxon>
        <taxon>campanulids</taxon>
        <taxon>Asterales</taxon>
        <taxon>Asteraceae</taxon>
        <taxon>Asteroideae</taxon>
        <taxon>Anthemideae</taxon>
        <taxon>Anthemidinae</taxon>
        <taxon>Tanacetum</taxon>
    </lineage>
</organism>
<dbReference type="PROSITE" id="PS50158">
    <property type="entry name" value="ZF_CCHC"/>
    <property type="match status" value="2"/>
</dbReference>
<reference evidence="4" key="2">
    <citation type="submission" date="2022-01" db="EMBL/GenBank/DDBJ databases">
        <authorList>
            <person name="Yamashiro T."/>
            <person name="Shiraishi A."/>
            <person name="Satake H."/>
            <person name="Nakayama K."/>
        </authorList>
    </citation>
    <scope>NUCLEOTIDE SEQUENCE</scope>
</reference>
<proteinExistence type="predicted"/>
<evidence type="ECO:0000256" key="1">
    <source>
        <dbReference type="PROSITE-ProRule" id="PRU00047"/>
    </source>
</evidence>
<dbReference type="SMART" id="SM00343">
    <property type="entry name" value="ZnF_C2HC"/>
    <property type="match status" value="2"/>
</dbReference>
<keyword evidence="1" id="KW-0863">Zinc-finger</keyword>
<keyword evidence="4" id="KW-0548">Nucleotidyltransferase</keyword>
<dbReference type="Pfam" id="PF00098">
    <property type="entry name" value="zf-CCHC"/>
    <property type="match status" value="2"/>
</dbReference>
<comment type="caution">
    <text evidence="4">The sequence shown here is derived from an EMBL/GenBank/DDBJ whole genome shotgun (WGS) entry which is preliminary data.</text>
</comment>
<gene>
    <name evidence="4" type="ORF">Tco_1016125</name>
</gene>
<keyword evidence="1" id="KW-0479">Metal-binding</keyword>
<dbReference type="Proteomes" id="UP001151760">
    <property type="component" value="Unassembled WGS sequence"/>
</dbReference>
<dbReference type="SUPFAM" id="SSF57756">
    <property type="entry name" value="Retrovirus zinc finger-like domains"/>
    <property type="match status" value="1"/>
</dbReference>
<keyword evidence="4" id="KW-0808">Transferase</keyword>
<reference evidence="4" key="1">
    <citation type="journal article" date="2022" name="Int. J. Mol. Sci.">
        <title>Draft Genome of Tanacetum Coccineum: Genomic Comparison of Closely Related Tanacetum-Family Plants.</title>
        <authorList>
            <person name="Yamashiro T."/>
            <person name="Shiraishi A."/>
            <person name="Nakayama K."/>
            <person name="Satake H."/>
        </authorList>
    </citation>
    <scope>NUCLEOTIDE SEQUENCE</scope>
</reference>
<dbReference type="GO" id="GO:0003964">
    <property type="term" value="F:RNA-directed DNA polymerase activity"/>
    <property type="evidence" value="ECO:0007669"/>
    <property type="project" value="UniProtKB-KW"/>
</dbReference>
<keyword evidence="4" id="KW-0695">RNA-directed DNA polymerase</keyword>
<dbReference type="InterPro" id="IPR036875">
    <property type="entry name" value="Znf_CCHC_sf"/>
</dbReference>
<feature type="region of interest" description="Disordered" evidence="2">
    <location>
        <begin position="43"/>
        <end position="65"/>
    </location>
</feature>
<keyword evidence="1" id="KW-0862">Zinc</keyword>